<dbReference type="InterPro" id="IPR018117">
    <property type="entry name" value="C5_DNA_meth_AS"/>
</dbReference>
<name>A0A0P0USN9_9GAMM</name>
<organism evidence="9 10">
    <name type="scientific">endosymbiont of Bathymodiolus septemdierum str. Myojin knoll</name>
    <dbReference type="NCBI Taxonomy" id="1303921"/>
    <lineage>
        <taxon>Bacteria</taxon>
        <taxon>Pseudomonadati</taxon>
        <taxon>Pseudomonadota</taxon>
        <taxon>Gammaproteobacteria</taxon>
        <taxon>sulfur-oxidizing symbionts</taxon>
    </lineage>
</organism>
<dbReference type="PANTHER" id="PTHR46098">
    <property type="entry name" value="TRNA (CYTOSINE(38)-C(5))-METHYLTRANSFERASE"/>
    <property type="match status" value="1"/>
</dbReference>
<dbReference type="GO" id="GO:0003886">
    <property type="term" value="F:DNA (cytosine-5-)-methyltransferase activity"/>
    <property type="evidence" value="ECO:0007669"/>
    <property type="project" value="UniProtKB-EC"/>
</dbReference>
<dbReference type="PANTHER" id="PTHR46098:SF1">
    <property type="entry name" value="TRNA (CYTOSINE(38)-C(5))-METHYLTRANSFERASE"/>
    <property type="match status" value="1"/>
</dbReference>
<dbReference type="EC" id="2.1.1.37" evidence="8"/>
<dbReference type="InterPro" id="IPR001525">
    <property type="entry name" value="C5_MeTfrase"/>
</dbReference>
<evidence type="ECO:0000256" key="8">
    <source>
        <dbReference type="RuleBase" id="RU000417"/>
    </source>
</evidence>
<accession>A0A0P0USN9</accession>
<dbReference type="SUPFAM" id="SSF53335">
    <property type="entry name" value="S-adenosyl-L-methionine-dependent methyltransferases"/>
    <property type="match status" value="1"/>
</dbReference>
<dbReference type="REBASE" id="127772">
    <property type="entry name" value="M.EbaMkORF860P"/>
</dbReference>
<reference evidence="9 10" key="2">
    <citation type="journal article" date="2016" name="ISME J.">
        <title>Heterogeneous composition of key metabolic gene clusters in a vent mussel symbiont population.</title>
        <authorList>
            <person name="Ikuta T."/>
            <person name="Takaki Y."/>
            <person name="Nagai Y."/>
            <person name="Shimamura S."/>
            <person name="Tsuda M."/>
            <person name="Kawagucci S."/>
            <person name="Aoki Y."/>
            <person name="Inoue K."/>
            <person name="Teruya M."/>
            <person name="Satou K."/>
            <person name="Teruya K."/>
            <person name="Shimoji M."/>
            <person name="Tamotsu H."/>
            <person name="Hirano T."/>
            <person name="Maruyama T."/>
            <person name="Yoshida T."/>
        </authorList>
    </citation>
    <scope>NUCLEOTIDE SEQUENCE [LARGE SCALE GENOMIC DNA]</scope>
    <source>
        <strain evidence="9 10">Myojin Knoll</strain>
    </source>
</reference>
<dbReference type="PRINTS" id="PR00105">
    <property type="entry name" value="C5METTRFRASE"/>
</dbReference>
<comment type="similarity">
    <text evidence="6 7">Belongs to the class I-like SAM-binding methyltransferase superfamily. C5-methyltransferase family.</text>
</comment>
<evidence type="ECO:0000256" key="1">
    <source>
        <dbReference type="ARBA" id="ARBA00022603"/>
    </source>
</evidence>
<keyword evidence="2 6" id="KW-0808">Transferase</keyword>
<comment type="catalytic activity">
    <reaction evidence="5 8">
        <text>a 2'-deoxycytidine in DNA + S-adenosyl-L-methionine = a 5-methyl-2'-deoxycytidine in DNA + S-adenosyl-L-homocysteine + H(+)</text>
        <dbReference type="Rhea" id="RHEA:13681"/>
        <dbReference type="Rhea" id="RHEA-COMP:11369"/>
        <dbReference type="Rhea" id="RHEA-COMP:11370"/>
        <dbReference type="ChEBI" id="CHEBI:15378"/>
        <dbReference type="ChEBI" id="CHEBI:57856"/>
        <dbReference type="ChEBI" id="CHEBI:59789"/>
        <dbReference type="ChEBI" id="CHEBI:85452"/>
        <dbReference type="ChEBI" id="CHEBI:85454"/>
        <dbReference type="EC" id="2.1.1.37"/>
    </reaction>
</comment>
<keyword evidence="1 6" id="KW-0489">Methyltransferase</keyword>
<dbReference type="Proteomes" id="UP000067399">
    <property type="component" value="Chromosome"/>
</dbReference>
<evidence type="ECO:0000256" key="5">
    <source>
        <dbReference type="ARBA" id="ARBA00047422"/>
    </source>
</evidence>
<dbReference type="GO" id="GO:0032259">
    <property type="term" value="P:methylation"/>
    <property type="evidence" value="ECO:0007669"/>
    <property type="project" value="UniProtKB-KW"/>
</dbReference>
<dbReference type="Gene3D" id="3.90.120.10">
    <property type="entry name" value="DNA Methylase, subunit A, domain 2"/>
    <property type="match status" value="1"/>
</dbReference>
<gene>
    <name evidence="9" type="ORF">BSEPE_0860</name>
</gene>
<dbReference type="GO" id="GO:0009307">
    <property type="term" value="P:DNA restriction-modification system"/>
    <property type="evidence" value="ECO:0007669"/>
    <property type="project" value="UniProtKB-KW"/>
</dbReference>
<dbReference type="InterPro" id="IPR029063">
    <property type="entry name" value="SAM-dependent_MTases_sf"/>
</dbReference>
<dbReference type="KEGG" id="ebh:BSEPE_0860"/>
<dbReference type="InterPro" id="IPR050750">
    <property type="entry name" value="C5-MTase"/>
</dbReference>
<evidence type="ECO:0000256" key="2">
    <source>
        <dbReference type="ARBA" id="ARBA00022679"/>
    </source>
</evidence>
<evidence type="ECO:0000256" key="6">
    <source>
        <dbReference type="PROSITE-ProRule" id="PRU01016"/>
    </source>
</evidence>
<dbReference type="PROSITE" id="PS51679">
    <property type="entry name" value="SAM_MT_C5"/>
    <property type="match status" value="1"/>
</dbReference>
<evidence type="ECO:0000256" key="4">
    <source>
        <dbReference type="ARBA" id="ARBA00022747"/>
    </source>
</evidence>
<dbReference type="STRING" id="1303921.BSEPE_0860"/>
<dbReference type="AlphaFoldDB" id="A0A0P0USN9"/>
<evidence type="ECO:0000313" key="9">
    <source>
        <dbReference type="EMBL" id="BAS67852.1"/>
    </source>
</evidence>
<evidence type="ECO:0000313" key="10">
    <source>
        <dbReference type="Proteomes" id="UP000067399"/>
    </source>
</evidence>
<keyword evidence="4" id="KW-0680">Restriction system</keyword>
<dbReference type="Gene3D" id="3.40.50.150">
    <property type="entry name" value="Vaccinia Virus protein VP39"/>
    <property type="match status" value="1"/>
</dbReference>
<sequence>MSHLIKFIDLFAGTGGIRLAMEQACLESGIKTECVFSSEIDKNACASYELNFGVNPYSDIREVNELPDFNFLLAGFPCQSFSYAGKRKGFGDTRGTLFFDVERILNQKKPDYFLLENVRGLITHDKGRTYQTIKEKLEAIGYSVDYLLLNSSNYDVPQNRVRIYILGVMNKELNLTLNSDLGAADTHKFKLNTENLQTSLFEEEERKPKVVKDILEENPNSKYTCSPDFTSKLKKVVRSDFTQLNGYRLIDYRGGKSLHSWELGVKGICTPNEINFMNLLISNRRKKIFGTHQDGKRLTREQIETFYHVKDFNSVTSSLINKGYLSCYDGQYNPVCGNMSFEVFKFLDPDGISITLTASDSNRLGIVQNNIARRITPRECARLQGYPDTYKLLDNDSAVYKQMGNGVSVPVVKSVLLDFIEHNVKKQLTNSSSGQFKAALVLPSQKRATLNCRENGDRLLFIVD</sequence>
<dbReference type="NCBIfam" id="TIGR00675">
    <property type="entry name" value="dcm"/>
    <property type="match status" value="1"/>
</dbReference>
<dbReference type="CDD" id="cd00315">
    <property type="entry name" value="Cyt_C5_DNA_methylase"/>
    <property type="match status" value="1"/>
</dbReference>
<protein>
    <recommendedName>
        <fullName evidence="8">Cytosine-specific methyltransferase</fullName>
        <ecNumber evidence="8">2.1.1.37</ecNumber>
    </recommendedName>
</protein>
<keyword evidence="3 6" id="KW-0949">S-adenosyl-L-methionine</keyword>
<feature type="active site" evidence="6">
    <location>
        <position position="78"/>
    </location>
</feature>
<proteinExistence type="inferred from homology"/>
<reference evidence="9 10" key="1">
    <citation type="journal article" date="2000" name="Mar. Ecol. Prog. Ser.">
        <title>Phylogenetic characterization of endosymbionts in three hydrothermal vent mussels: influence on host distributions.</title>
        <authorList>
            <person name="Fujiwara Y."/>
            <person name="Takai K."/>
            <person name="Uematsu K."/>
            <person name="Tsuchida S."/>
            <person name="Hunt J.C."/>
            <person name="Hashimoto J."/>
        </authorList>
    </citation>
    <scope>NUCLEOTIDE SEQUENCE [LARGE SCALE GENOMIC DNA]</scope>
    <source>
        <strain evidence="9 10">Myojin Knoll</strain>
    </source>
</reference>
<dbReference type="EMBL" id="AP013042">
    <property type="protein sequence ID" value="BAS67852.1"/>
    <property type="molecule type" value="Genomic_DNA"/>
</dbReference>
<dbReference type="PROSITE" id="PS00094">
    <property type="entry name" value="C5_MTASE_1"/>
    <property type="match status" value="1"/>
</dbReference>
<dbReference type="Pfam" id="PF00145">
    <property type="entry name" value="DNA_methylase"/>
    <property type="match status" value="1"/>
</dbReference>
<evidence type="ECO:0000256" key="7">
    <source>
        <dbReference type="RuleBase" id="RU000416"/>
    </source>
</evidence>
<keyword evidence="10" id="KW-1185">Reference proteome</keyword>
<evidence type="ECO:0000256" key="3">
    <source>
        <dbReference type="ARBA" id="ARBA00022691"/>
    </source>
</evidence>